<proteinExistence type="predicted"/>
<dbReference type="Gene3D" id="2.60.120.1140">
    <property type="entry name" value="Protein of unknown function DUF192"/>
    <property type="match status" value="1"/>
</dbReference>
<dbReference type="PANTHER" id="PTHR37953">
    <property type="entry name" value="UPF0127 PROTEIN MJ1496"/>
    <property type="match status" value="1"/>
</dbReference>
<dbReference type="GeneID" id="9347830"/>
<keyword evidence="2" id="KW-1185">Reference proteome</keyword>
<dbReference type="STRING" id="644295.Metev_2169"/>
<dbReference type="Proteomes" id="UP000000391">
    <property type="component" value="Chromosome"/>
</dbReference>
<evidence type="ECO:0000313" key="1">
    <source>
        <dbReference type="EMBL" id="ADI74995.1"/>
    </source>
</evidence>
<dbReference type="Pfam" id="PF02643">
    <property type="entry name" value="DUF192"/>
    <property type="match status" value="1"/>
</dbReference>
<organism evidence="1 2">
    <name type="scientific">Methanohalobium evestigatum (strain ATCC BAA-1072 / DSM 3721 / NBRC 107634 / OCM 161 / Z-7303)</name>
    <dbReference type="NCBI Taxonomy" id="644295"/>
    <lineage>
        <taxon>Archaea</taxon>
        <taxon>Methanobacteriati</taxon>
        <taxon>Methanobacteriota</taxon>
        <taxon>Stenosarchaea group</taxon>
        <taxon>Methanomicrobia</taxon>
        <taxon>Methanosarcinales</taxon>
        <taxon>Methanosarcinaceae</taxon>
        <taxon>Methanohalobium</taxon>
    </lineage>
</organism>
<sequence length="117" mass="13360">MILKSNGNTVASDVEFATTFFSQSKGLMFKKNVPNDYALVFVFDKPIKTSVHMLFVRFPIDVLFLDDSKRIIKATTLKPWLGTSSSEKIVKYIIEMKQHKISEHGLVEGEQLFFDVP</sequence>
<evidence type="ECO:0008006" key="3">
    <source>
        <dbReference type="Google" id="ProtNLM"/>
    </source>
</evidence>
<dbReference type="RefSeq" id="WP_013195560.1">
    <property type="nucleotide sequence ID" value="NC_014253.1"/>
</dbReference>
<dbReference type="KEGG" id="mev:Metev_2169"/>
<dbReference type="InterPro" id="IPR003795">
    <property type="entry name" value="DUF192"/>
</dbReference>
<dbReference type="PANTHER" id="PTHR37953:SF1">
    <property type="entry name" value="UPF0127 PROTEIN MJ1496"/>
    <property type="match status" value="1"/>
</dbReference>
<name>D7EAJ6_METEZ</name>
<dbReference type="HOGENOM" id="CLU_097039_4_2_2"/>
<dbReference type="EMBL" id="CP002069">
    <property type="protein sequence ID" value="ADI74995.1"/>
    <property type="molecule type" value="Genomic_DNA"/>
</dbReference>
<dbReference type="InterPro" id="IPR038695">
    <property type="entry name" value="Saro_0823-like_sf"/>
</dbReference>
<protein>
    <recommendedName>
        <fullName evidence="3">DUF192 domain-containing protein</fullName>
    </recommendedName>
</protein>
<reference evidence="1 2" key="1">
    <citation type="submission" date="2010-06" db="EMBL/GenBank/DDBJ databases">
        <title>Complete sequence chromosome of Methanohalobium evestigatum Z-7303.</title>
        <authorList>
            <consortium name="US DOE Joint Genome Institute"/>
            <person name="Lucas S."/>
            <person name="Copeland A."/>
            <person name="Lapidus A."/>
            <person name="Cheng J.-F."/>
            <person name="Bruce D."/>
            <person name="Goodwin L."/>
            <person name="Pitluck S."/>
            <person name="Saunders E."/>
            <person name="Detter J.C."/>
            <person name="Han C."/>
            <person name="Tapia R."/>
            <person name="Land M."/>
            <person name="Hauser L."/>
            <person name="Kyrpides N."/>
            <person name="Mikhailova N."/>
            <person name="Sieprawska-Lupa M."/>
            <person name="Whitman W.B."/>
            <person name="Anderson I."/>
            <person name="Woyke T."/>
        </authorList>
    </citation>
    <scope>NUCLEOTIDE SEQUENCE [LARGE SCALE GENOMIC DNA]</scope>
    <source>
        <strain evidence="2">ATCC BAA-1072 / DSM 3721 / NBRC 107634 / OCM 161 / Z-7303</strain>
    </source>
</reference>
<accession>D7EAJ6</accession>
<evidence type="ECO:0000313" key="2">
    <source>
        <dbReference type="Proteomes" id="UP000000391"/>
    </source>
</evidence>
<dbReference type="AlphaFoldDB" id="D7EAJ6"/>
<dbReference type="OrthoDB" id="64208at2157"/>
<gene>
    <name evidence="1" type="ordered locus">Metev_2169</name>
</gene>